<dbReference type="GO" id="GO:0006412">
    <property type="term" value="P:translation"/>
    <property type="evidence" value="ECO:0007669"/>
    <property type="project" value="TreeGrafter"/>
</dbReference>
<proteinExistence type="predicted"/>
<keyword evidence="3" id="KW-1185">Reference proteome</keyword>
<reference evidence="2 3" key="1">
    <citation type="journal article" date="2015" name="Genome Announc.">
        <title>Expanding the biotechnology potential of lactobacilli through comparative genomics of 213 strains and associated genera.</title>
        <authorList>
            <person name="Sun Z."/>
            <person name="Harris H.M."/>
            <person name="McCann A."/>
            <person name="Guo C."/>
            <person name="Argimon S."/>
            <person name="Zhang W."/>
            <person name="Yang X."/>
            <person name="Jeffery I.B."/>
            <person name="Cooney J.C."/>
            <person name="Kagawa T.F."/>
            <person name="Liu W."/>
            <person name="Song Y."/>
            <person name="Salvetti E."/>
            <person name="Wrobel A."/>
            <person name="Rasinkangas P."/>
            <person name="Parkhill J."/>
            <person name="Rea M.C."/>
            <person name="O'Sullivan O."/>
            <person name="Ritari J."/>
            <person name="Douillard F.P."/>
            <person name="Paul Ross R."/>
            <person name="Yang R."/>
            <person name="Briner A.E."/>
            <person name="Felis G.E."/>
            <person name="de Vos W.M."/>
            <person name="Barrangou R."/>
            <person name="Klaenhammer T.R."/>
            <person name="Caufield P.W."/>
            <person name="Cui Y."/>
            <person name="Zhang H."/>
            <person name="O'Toole P.W."/>
        </authorList>
    </citation>
    <scope>NUCLEOTIDE SEQUENCE [LARGE SCALE GENOMIC DNA]</scope>
    <source>
        <strain evidence="2 3">DSM 14500</strain>
    </source>
</reference>
<dbReference type="Gene3D" id="1.10.3500.10">
    <property type="entry name" value="Tex N-terminal region-like"/>
    <property type="match status" value="1"/>
</dbReference>
<dbReference type="InterPro" id="IPR041692">
    <property type="entry name" value="HHH_9"/>
</dbReference>
<organism evidence="2 3">
    <name type="scientific">Companilactobacillus mindensis DSM 14500</name>
    <dbReference type="NCBI Taxonomy" id="1423770"/>
    <lineage>
        <taxon>Bacteria</taxon>
        <taxon>Bacillati</taxon>
        <taxon>Bacillota</taxon>
        <taxon>Bacilli</taxon>
        <taxon>Lactobacillales</taxon>
        <taxon>Lactobacillaceae</taxon>
        <taxon>Companilactobacillus</taxon>
    </lineage>
</organism>
<dbReference type="FunFam" id="1.10.10.650:FF:000001">
    <property type="entry name" value="S1 RNA-binding domain 1"/>
    <property type="match status" value="1"/>
</dbReference>
<dbReference type="InterPro" id="IPR012340">
    <property type="entry name" value="NA-bd_OB-fold"/>
</dbReference>
<dbReference type="Pfam" id="PF00575">
    <property type="entry name" value="S1"/>
    <property type="match status" value="1"/>
</dbReference>
<dbReference type="InterPro" id="IPR006641">
    <property type="entry name" value="YqgF/RNaseH-like_dom"/>
</dbReference>
<feature type="domain" description="S1 motif" evidence="1">
    <location>
        <begin position="661"/>
        <end position="730"/>
    </location>
</feature>
<dbReference type="SUPFAM" id="SSF53098">
    <property type="entry name" value="Ribonuclease H-like"/>
    <property type="match status" value="1"/>
</dbReference>
<dbReference type="AlphaFoldDB" id="A0A0R1QR22"/>
<sequence>MEDHMATKTENNLIDLAQPVHQQLSQFRVQQIQAVLNLLEDGNTVPFIARYRKEMTGTLDEVAIRQIEDEANRLMKLNQRREDVLKLIQEQGKLTPNLKKQLEQATVLQQVEDLYLPYKQKRRTKATIAREAGLEPLADWLLTFPKSGLDAKAKTFIAKDKDLPDLDSVWDGVHEILAETFSDRADFREWIRGYTWQNGQLTSKVKRGAKEKDEQQVYATYYDFQQALKQLPPYRVLAINRGEKEKILTVGIDVDPTAILRFGHSHLVHQHQEPAVAKIDAAFEDAYKRFLGPAIERELRRQLSDKADTHAIQVFGNNLYHLLMQAPLKGKVVMGFDPAYRTGCKLAIMDKNGRFLAKQVIYPHKPASSKQREAAGPEFKKLLKKYHVEMIAIGNGTASRESEEFVSEILKTLDHPVYYVIVNEAGASVYSASANARKEFADLHVEERSAISIGRRLQDPLAELIKVDPKAIGVGQYQHDVPEKALDEQLDRVVETAVNQVGVNLNTASPELLTHISGLTATTAKNIVKFRDENGAFDNRKILKSVPRLGPKAYQQAVGFLRIIAGSDPLDNTDIHPESYAAARTLLTGIDASPDIIGTADLQQKLSKLNKTEWAQKLDIGEATLTDIIDGLSKPGRDLRDSMPAPLLRQDVLTMADLKPGMELQGTVRNVIDFGAFVDIGVKQDGLVHISQLSDHFVSDPSTVVTIGDIVTVWVLSVDENRNRIQLTMRNDKKDM</sequence>
<dbReference type="InterPro" id="IPR003029">
    <property type="entry name" value="S1_domain"/>
</dbReference>
<dbReference type="InterPro" id="IPR037027">
    <property type="entry name" value="YqgF/RNaseH-like_dom_sf"/>
</dbReference>
<dbReference type="FunFam" id="2.40.50.140:FF:000051">
    <property type="entry name" value="RNA-binding transcriptional accessory protein"/>
    <property type="match status" value="1"/>
</dbReference>
<dbReference type="InterPro" id="IPR018974">
    <property type="entry name" value="Tex-like_N"/>
</dbReference>
<dbReference type="SMART" id="SM00732">
    <property type="entry name" value="YqgFc"/>
    <property type="match status" value="1"/>
</dbReference>
<dbReference type="Pfam" id="PF22706">
    <property type="entry name" value="Tex_central_region"/>
    <property type="match status" value="1"/>
</dbReference>
<dbReference type="Gene3D" id="2.40.50.140">
    <property type="entry name" value="Nucleic acid-binding proteins"/>
    <property type="match status" value="1"/>
</dbReference>
<dbReference type="InterPro" id="IPR055179">
    <property type="entry name" value="Tex-like_central_region"/>
</dbReference>
<dbReference type="InterPro" id="IPR010994">
    <property type="entry name" value="RuvA_2-like"/>
</dbReference>
<dbReference type="EMBL" id="AZEZ01000032">
    <property type="protein sequence ID" value="KRL44778.1"/>
    <property type="molecule type" value="Genomic_DNA"/>
</dbReference>
<dbReference type="Gene3D" id="1.10.150.310">
    <property type="entry name" value="Tex RuvX-like domain-like"/>
    <property type="match status" value="1"/>
</dbReference>
<dbReference type="Pfam" id="PF17674">
    <property type="entry name" value="HHH_9"/>
    <property type="match status" value="1"/>
</dbReference>
<dbReference type="PATRIC" id="fig|1423770.3.peg.2027"/>
<dbReference type="GO" id="GO:0006139">
    <property type="term" value="P:nucleobase-containing compound metabolic process"/>
    <property type="evidence" value="ECO:0007669"/>
    <property type="project" value="InterPro"/>
</dbReference>
<dbReference type="Pfam" id="PF12836">
    <property type="entry name" value="HHH_3"/>
    <property type="match status" value="1"/>
</dbReference>
<dbReference type="CDD" id="cd05685">
    <property type="entry name" value="S1_Tex"/>
    <property type="match status" value="1"/>
</dbReference>
<dbReference type="SUPFAM" id="SSF158832">
    <property type="entry name" value="Tex N-terminal region-like"/>
    <property type="match status" value="1"/>
</dbReference>
<dbReference type="PROSITE" id="PS50126">
    <property type="entry name" value="S1"/>
    <property type="match status" value="1"/>
</dbReference>
<dbReference type="Proteomes" id="UP000050872">
    <property type="component" value="Unassembled WGS sequence"/>
</dbReference>
<protein>
    <submittedName>
        <fullName evidence="2">Transcriptional accessory protein</fullName>
    </submittedName>
</protein>
<dbReference type="PANTHER" id="PTHR10724">
    <property type="entry name" value="30S RIBOSOMAL PROTEIN S1"/>
    <property type="match status" value="1"/>
</dbReference>
<dbReference type="SMART" id="SM00316">
    <property type="entry name" value="S1"/>
    <property type="match status" value="1"/>
</dbReference>
<dbReference type="Pfam" id="PF09371">
    <property type="entry name" value="Tex_N"/>
    <property type="match status" value="1"/>
</dbReference>
<dbReference type="SUPFAM" id="SSF50249">
    <property type="entry name" value="Nucleic acid-binding proteins"/>
    <property type="match status" value="1"/>
</dbReference>
<dbReference type="FunFam" id="1.10.150.310:FF:000001">
    <property type="entry name" value="RNA-binding transcriptional accessory protein"/>
    <property type="match status" value="1"/>
</dbReference>
<dbReference type="Gene3D" id="3.30.420.140">
    <property type="entry name" value="YqgF/RNase H-like domain"/>
    <property type="match status" value="1"/>
</dbReference>
<dbReference type="InterPro" id="IPR023323">
    <property type="entry name" value="Tex-like_dom_sf"/>
</dbReference>
<evidence type="ECO:0000313" key="3">
    <source>
        <dbReference type="Proteomes" id="UP000050872"/>
    </source>
</evidence>
<dbReference type="InterPro" id="IPR012337">
    <property type="entry name" value="RNaseH-like_sf"/>
</dbReference>
<evidence type="ECO:0000313" key="2">
    <source>
        <dbReference type="EMBL" id="KRL44778.1"/>
    </source>
</evidence>
<dbReference type="SUPFAM" id="SSF47781">
    <property type="entry name" value="RuvA domain 2-like"/>
    <property type="match status" value="2"/>
</dbReference>
<dbReference type="GO" id="GO:0003735">
    <property type="term" value="F:structural constituent of ribosome"/>
    <property type="evidence" value="ECO:0007669"/>
    <property type="project" value="TreeGrafter"/>
</dbReference>
<accession>A0A0R1QR22</accession>
<dbReference type="PANTHER" id="PTHR10724:SF10">
    <property type="entry name" value="S1 RNA-BINDING DOMAIN-CONTAINING PROTEIN 1"/>
    <property type="match status" value="1"/>
</dbReference>
<comment type="caution">
    <text evidence="2">The sequence shown here is derived from an EMBL/GenBank/DDBJ whole genome shotgun (WGS) entry which is preliminary data.</text>
</comment>
<dbReference type="GO" id="GO:0005737">
    <property type="term" value="C:cytoplasm"/>
    <property type="evidence" value="ECO:0007669"/>
    <property type="project" value="UniProtKB-ARBA"/>
</dbReference>
<dbReference type="InterPro" id="IPR050437">
    <property type="entry name" value="Ribos_protein_bS1-like"/>
</dbReference>
<dbReference type="Pfam" id="PF16921">
    <property type="entry name" value="Tex_YqgF"/>
    <property type="match status" value="1"/>
</dbReference>
<dbReference type="InterPro" id="IPR032639">
    <property type="entry name" value="Tex_YqgF"/>
</dbReference>
<gene>
    <name evidence="2" type="ORF">FD29_GL001974</name>
</gene>
<dbReference type="GO" id="GO:0003729">
    <property type="term" value="F:mRNA binding"/>
    <property type="evidence" value="ECO:0007669"/>
    <property type="project" value="TreeGrafter"/>
</dbReference>
<name>A0A0R1QR22_9LACO</name>
<dbReference type="STRING" id="1423770.FD29_GL001974"/>
<dbReference type="InterPro" id="IPR044146">
    <property type="entry name" value="S1_Tex"/>
</dbReference>
<dbReference type="InterPro" id="IPR023319">
    <property type="entry name" value="Tex-like_HTH_dom_sf"/>
</dbReference>
<dbReference type="Gene3D" id="1.10.10.650">
    <property type="entry name" value="RuvA domain 2-like"/>
    <property type="match status" value="1"/>
</dbReference>
<evidence type="ECO:0000259" key="1">
    <source>
        <dbReference type="PROSITE" id="PS50126"/>
    </source>
</evidence>
<dbReference type="FunFam" id="3.30.420.140:FF:000001">
    <property type="entry name" value="RNA-binding transcriptional accessory protein"/>
    <property type="match status" value="1"/>
</dbReference>